<dbReference type="AlphaFoldDB" id="A0A2X3IYS1"/>
<dbReference type="Gene3D" id="1.20.58.1700">
    <property type="match status" value="1"/>
</dbReference>
<dbReference type="SUPFAM" id="SSF75304">
    <property type="entry name" value="Amidase signature (AS) enzymes"/>
    <property type="match status" value="1"/>
</dbReference>
<proteinExistence type="predicted"/>
<evidence type="ECO:0000259" key="1">
    <source>
        <dbReference type="Pfam" id="PF01425"/>
    </source>
</evidence>
<dbReference type="Proteomes" id="UP000251197">
    <property type="component" value="Unassembled WGS sequence"/>
</dbReference>
<protein>
    <submittedName>
        <fullName evidence="3">Glutamyl-tRNA(Gln) amidotransferase subunit A</fullName>
        <ecNumber evidence="3">6.3.5.-</ecNumber>
    </submittedName>
</protein>
<dbReference type="InterPro" id="IPR053844">
    <property type="entry name" value="AH_C"/>
</dbReference>
<dbReference type="Gene3D" id="3.10.490.10">
    <property type="entry name" value="Gamma-glutamyl cyclotransferase-like"/>
    <property type="match status" value="1"/>
</dbReference>
<name>A0A2X3IYS1_9ENTR</name>
<evidence type="ECO:0000259" key="2">
    <source>
        <dbReference type="Pfam" id="PF21986"/>
    </source>
</evidence>
<sequence length="273" mass="29342">MDPTVRGIVASGLSFTACDAWQAEYTRAELARRIQQQLASFDALVVPTSPTIHTLAEMRDEPVRYNSQFGTYTNFTNLADLSALALPADFRADGLPAGITLIAPAWHDAALSHFGAQWQAQLDLPAGATSQKLPAQQATTPADGFVRVAVVGAHLRGMPLNHQLTSRNAVFVEETHTADTYRLYALANTQPPKPGLVRATEGQLIAVELWDIPLARFGEFVAEIPAPLGIGTLILKDGRSVKGFICEPCATEGATDITAWGGWKAWLARQPGA</sequence>
<organism evidence="3 4">
    <name type="scientific">Cedecea neteri</name>
    <dbReference type="NCBI Taxonomy" id="158822"/>
    <lineage>
        <taxon>Bacteria</taxon>
        <taxon>Pseudomonadati</taxon>
        <taxon>Pseudomonadota</taxon>
        <taxon>Gammaproteobacteria</taxon>
        <taxon>Enterobacterales</taxon>
        <taxon>Enterobacteriaceae</taxon>
        <taxon>Cedecea</taxon>
    </lineage>
</organism>
<dbReference type="PROSITE" id="PS51257">
    <property type="entry name" value="PROKAR_LIPOPROTEIN"/>
    <property type="match status" value="1"/>
</dbReference>
<dbReference type="EMBL" id="UAVU01000009">
    <property type="protein sequence ID" value="SQC92336.1"/>
    <property type="molecule type" value="Genomic_DNA"/>
</dbReference>
<dbReference type="InterPro" id="IPR023631">
    <property type="entry name" value="Amidase_dom"/>
</dbReference>
<reference evidence="3 4" key="1">
    <citation type="submission" date="2018-06" db="EMBL/GenBank/DDBJ databases">
        <authorList>
            <consortium name="Pathogen Informatics"/>
            <person name="Doyle S."/>
        </authorList>
    </citation>
    <scope>NUCLEOTIDE SEQUENCE [LARGE SCALE GENOMIC DNA]</scope>
    <source>
        <strain evidence="3 4">NCTC12120</strain>
    </source>
</reference>
<dbReference type="EC" id="6.3.5.-" evidence="3"/>
<dbReference type="GO" id="GO:0016874">
    <property type="term" value="F:ligase activity"/>
    <property type="evidence" value="ECO:0007669"/>
    <property type="project" value="UniProtKB-KW"/>
</dbReference>
<dbReference type="Pfam" id="PF21986">
    <property type="entry name" value="AH_C"/>
    <property type="match status" value="1"/>
</dbReference>
<feature type="domain" description="Allophanate hydrolase C-terminal" evidence="2">
    <location>
        <begin position="146"/>
        <end position="268"/>
    </location>
</feature>
<evidence type="ECO:0000313" key="4">
    <source>
        <dbReference type="Proteomes" id="UP000251197"/>
    </source>
</evidence>
<dbReference type="PANTHER" id="PTHR11895">
    <property type="entry name" value="TRANSAMIDASE"/>
    <property type="match status" value="1"/>
</dbReference>
<dbReference type="Pfam" id="PF01425">
    <property type="entry name" value="Amidase"/>
    <property type="match status" value="1"/>
</dbReference>
<dbReference type="InterPro" id="IPR000120">
    <property type="entry name" value="Amidase"/>
</dbReference>
<dbReference type="Gene3D" id="3.90.1300.10">
    <property type="entry name" value="Amidase signature (AS) domain"/>
    <property type="match status" value="1"/>
</dbReference>
<feature type="domain" description="Amidase" evidence="1">
    <location>
        <begin position="20"/>
        <end position="111"/>
    </location>
</feature>
<evidence type="ECO:0000313" key="3">
    <source>
        <dbReference type="EMBL" id="SQC92336.1"/>
    </source>
</evidence>
<dbReference type="InterPro" id="IPR036928">
    <property type="entry name" value="AS_sf"/>
</dbReference>
<dbReference type="PANTHER" id="PTHR11895:SF169">
    <property type="entry name" value="GLUTAMYL-TRNA(GLN) AMIDOTRANSFERASE"/>
    <property type="match status" value="1"/>
</dbReference>
<gene>
    <name evidence="3" type="primary">gatA_4</name>
    <name evidence="3" type="ORF">NCTC12120_05530</name>
</gene>
<dbReference type="GO" id="GO:0016740">
    <property type="term" value="F:transferase activity"/>
    <property type="evidence" value="ECO:0007669"/>
    <property type="project" value="UniProtKB-KW"/>
</dbReference>
<keyword evidence="3" id="KW-0436">Ligase</keyword>
<keyword evidence="3" id="KW-0808">Transferase</keyword>
<accession>A0A2X3IYS1</accession>
<dbReference type="STRING" id="158822.LH23_17720"/>